<dbReference type="PANTHER" id="PTHR44757:SF2">
    <property type="entry name" value="BIOFILM ARCHITECTURE MAINTENANCE PROTEIN MBAA"/>
    <property type="match status" value="1"/>
</dbReference>
<dbReference type="InterPro" id="IPR035965">
    <property type="entry name" value="PAS-like_dom_sf"/>
</dbReference>
<dbReference type="Gene3D" id="3.30.450.20">
    <property type="entry name" value="PAS domain"/>
    <property type="match status" value="1"/>
</dbReference>
<feature type="domain" description="EAL" evidence="5">
    <location>
        <begin position="434"/>
        <end position="687"/>
    </location>
</feature>
<dbReference type="InterPro" id="IPR001789">
    <property type="entry name" value="Sig_transdc_resp-reg_receiver"/>
</dbReference>
<evidence type="ECO:0000259" key="3">
    <source>
        <dbReference type="PROSITE" id="PS50112"/>
    </source>
</evidence>
<dbReference type="InterPro" id="IPR011006">
    <property type="entry name" value="CheY-like_superfamily"/>
</dbReference>
<dbReference type="NCBIfam" id="TIGR00254">
    <property type="entry name" value="GGDEF"/>
    <property type="match status" value="1"/>
</dbReference>
<dbReference type="PROSITE" id="PS50887">
    <property type="entry name" value="GGDEF"/>
    <property type="match status" value="1"/>
</dbReference>
<dbReference type="AlphaFoldDB" id="A0A3B1ASC7"/>
<dbReference type="PANTHER" id="PTHR44757">
    <property type="entry name" value="DIGUANYLATE CYCLASE DGCP"/>
    <property type="match status" value="1"/>
</dbReference>
<dbReference type="InterPro" id="IPR052155">
    <property type="entry name" value="Biofilm_reg_signaling"/>
</dbReference>
<dbReference type="InterPro" id="IPR001633">
    <property type="entry name" value="EAL_dom"/>
</dbReference>
<dbReference type="SMART" id="SM00052">
    <property type="entry name" value="EAL"/>
    <property type="match status" value="1"/>
</dbReference>
<dbReference type="InterPro" id="IPR000700">
    <property type="entry name" value="PAS-assoc_C"/>
</dbReference>
<gene>
    <name evidence="7" type="ORF">MNBD_GAMMA19-1824</name>
</gene>
<dbReference type="Pfam" id="PF00990">
    <property type="entry name" value="GGDEF"/>
    <property type="match status" value="1"/>
</dbReference>
<feature type="domain" description="PAS" evidence="3">
    <location>
        <begin position="141"/>
        <end position="180"/>
    </location>
</feature>
<dbReference type="Pfam" id="PF13426">
    <property type="entry name" value="PAS_9"/>
    <property type="match status" value="1"/>
</dbReference>
<feature type="domain" description="GGDEF" evidence="6">
    <location>
        <begin position="292"/>
        <end position="425"/>
    </location>
</feature>
<dbReference type="SMART" id="SM00091">
    <property type="entry name" value="PAS"/>
    <property type="match status" value="1"/>
</dbReference>
<dbReference type="PROSITE" id="PS50883">
    <property type="entry name" value="EAL"/>
    <property type="match status" value="1"/>
</dbReference>
<evidence type="ECO:0000259" key="4">
    <source>
        <dbReference type="PROSITE" id="PS50113"/>
    </source>
</evidence>
<proteinExistence type="predicted"/>
<dbReference type="InterPro" id="IPR029787">
    <property type="entry name" value="Nucleotide_cyclase"/>
</dbReference>
<dbReference type="CDD" id="cd01948">
    <property type="entry name" value="EAL"/>
    <property type="match status" value="1"/>
</dbReference>
<protein>
    <submittedName>
        <fullName evidence="7">Diguanylate cyclase/phosphodiesterase (GGDEF &amp; EAL domains) with PAS/PAC sensor(S)</fullName>
    </submittedName>
</protein>
<evidence type="ECO:0000259" key="2">
    <source>
        <dbReference type="PROSITE" id="PS50110"/>
    </source>
</evidence>
<dbReference type="SUPFAM" id="SSF52172">
    <property type="entry name" value="CheY-like"/>
    <property type="match status" value="1"/>
</dbReference>
<evidence type="ECO:0000313" key="7">
    <source>
        <dbReference type="EMBL" id="VAX04631.1"/>
    </source>
</evidence>
<dbReference type="InterPro" id="IPR001610">
    <property type="entry name" value="PAC"/>
</dbReference>
<dbReference type="Pfam" id="PF00072">
    <property type="entry name" value="Response_reg"/>
    <property type="match status" value="1"/>
</dbReference>
<feature type="domain" description="Response regulatory" evidence="2">
    <location>
        <begin position="5"/>
        <end position="121"/>
    </location>
</feature>
<dbReference type="Pfam" id="PF00563">
    <property type="entry name" value="EAL"/>
    <property type="match status" value="1"/>
</dbReference>
<organism evidence="7">
    <name type="scientific">hydrothermal vent metagenome</name>
    <dbReference type="NCBI Taxonomy" id="652676"/>
    <lineage>
        <taxon>unclassified sequences</taxon>
        <taxon>metagenomes</taxon>
        <taxon>ecological metagenomes</taxon>
    </lineage>
</organism>
<dbReference type="Gene3D" id="3.30.70.270">
    <property type="match status" value="1"/>
</dbReference>
<evidence type="ECO:0000256" key="1">
    <source>
        <dbReference type="SAM" id="Coils"/>
    </source>
</evidence>
<evidence type="ECO:0000259" key="6">
    <source>
        <dbReference type="PROSITE" id="PS50887"/>
    </source>
</evidence>
<sequence length="687" mass="77428">MKPLRVLLVEDSEDDAALTLRQLKKGGYAPSFKRVDTPETMRAALEVREWDIILSDYNMPEFSGPAALALLRSTGIDLPFIVISGAMGEESAVSLMKAGAHDYIMKDNLARLIPAIERELREAEVRRARQRAEADLHLSAKVFESSVEGVMITDREAHILRVNKAFTEITGYSEADIIGQYPSILQSGRHDKDFYCGMWQSINDNGYWQGEIWNRRKNGEVFPEWLTISAVTDATGQITHLIGGFTDMSQQKQAEDRIQHLMYYDALTDLPNRVLFRERCKQAMSRARHSDKRVAYLHFDIDRFVNINDTLGHQVGDQLLQQVGQRLAGCVRQQDLVARFVGDEFGVGITDIDRNGPVDGLLQTVIDAFAEPFYIQSREIFLVPSIGVSFFPDDAVEFDELARFADTALHVAKRDGGANYHFYQKSMNADADDRLSMESALRRALEREEFLLYYQPQLSLETGAIIGVEALLRWQRSSDDLVLPGKFIPLLEETSLIIPVGEWVLRQACRDHHAWIDAGGKPVPIAVNLSARQFRDKDLVAMIRQVLVENNVAAEMIELEITESCVMEDPEEALLTLEVFHEMGIRIAIDDFGTGYSSLSYLKRFPLDVLKIDQSFVADIPTDEDDAAIIDTIIAMGHRLKLSVTAEGVETEAQADFLRTHGCDNVQGYFYDQPMPSEDLLVRIPDA</sequence>
<dbReference type="SMART" id="SM00448">
    <property type="entry name" value="REC"/>
    <property type="match status" value="1"/>
</dbReference>
<name>A0A3B1ASC7_9ZZZZ</name>
<evidence type="ECO:0000259" key="5">
    <source>
        <dbReference type="PROSITE" id="PS50883"/>
    </source>
</evidence>
<dbReference type="PROSITE" id="PS50113">
    <property type="entry name" value="PAC"/>
    <property type="match status" value="1"/>
</dbReference>
<dbReference type="CDD" id="cd01949">
    <property type="entry name" value="GGDEF"/>
    <property type="match status" value="1"/>
</dbReference>
<dbReference type="FunFam" id="3.20.20.450:FF:000001">
    <property type="entry name" value="Cyclic di-GMP phosphodiesterase yahA"/>
    <property type="match status" value="1"/>
</dbReference>
<dbReference type="SUPFAM" id="SSF141868">
    <property type="entry name" value="EAL domain-like"/>
    <property type="match status" value="1"/>
</dbReference>
<dbReference type="InterPro" id="IPR000014">
    <property type="entry name" value="PAS"/>
</dbReference>
<keyword evidence="1" id="KW-0175">Coiled coil</keyword>
<dbReference type="SMART" id="SM00086">
    <property type="entry name" value="PAC"/>
    <property type="match status" value="1"/>
</dbReference>
<feature type="domain" description="PAC" evidence="4">
    <location>
        <begin position="208"/>
        <end position="260"/>
    </location>
</feature>
<dbReference type="SUPFAM" id="SSF55073">
    <property type="entry name" value="Nucleotide cyclase"/>
    <property type="match status" value="1"/>
</dbReference>
<dbReference type="InterPro" id="IPR000160">
    <property type="entry name" value="GGDEF_dom"/>
</dbReference>
<feature type="coiled-coil region" evidence="1">
    <location>
        <begin position="106"/>
        <end position="133"/>
    </location>
</feature>
<dbReference type="Gene3D" id="3.40.50.2300">
    <property type="match status" value="1"/>
</dbReference>
<dbReference type="NCBIfam" id="TIGR00229">
    <property type="entry name" value="sensory_box"/>
    <property type="match status" value="1"/>
</dbReference>
<dbReference type="InterPro" id="IPR043128">
    <property type="entry name" value="Rev_trsase/Diguanyl_cyclase"/>
</dbReference>
<accession>A0A3B1ASC7</accession>
<dbReference type="PROSITE" id="PS50112">
    <property type="entry name" value="PAS"/>
    <property type="match status" value="1"/>
</dbReference>
<dbReference type="InterPro" id="IPR035919">
    <property type="entry name" value="EAL_sf"/>
</dbReference>
<dbReference type="PROSITE" id="PS50110">
    <property type="entry name" value="RESPONSE_REGULATORY"/>
    <property type="match status" value="1"/>
</dbReference>
<dbReference type="Gene3D" id="3.20.20.450">
    <property type="entry name" value="EAL domain"/>
    <property type="match status" value="1"/>
</dbReference>
<dbReference type="CDD" id="cd00130">
    <property type="entry name" value="PAS"/>
    <property type="match status" value="1"/>
</dbReference>
<dbReference type="SMART" id="SM00267">
    <property type="entry name" value="GGDEF"/>
    <property type="match status" value="1"/>
</dbReference>
<dbReference type="SUPFAM" id="SSF55785">
    <property type="entry name" value="PYP-like sensor domain (PAS domain)"/>
    <property type="match status" value="1"/>
</dbReference>
<dbReference type="GO" id="GO:0000160">
    <property type="term" value="P:phosphorelay signal transduction system"/>
    <property type="evidence" value="ECO:0007669"/>
    <property type="project" value="InterPro"/>
</dbReference>
<dbReference type="EMBL" id="UOFV01000483">
    <property type="protein sequence ID" value="VAX04631.1"/>
    <property type="molecule type" value="Genomic_DNA"/>
</dbReference>
<dbReference type="CDD" id="cd00156">
    <property type="entry name" value="REC"/>
    <property type="match status" value="1"/>
</dbReference>
<reference evidence="7" key="1">
    <citation type="submission" date="2018-06" db="EMBL/GenBank/DDBJ databases">
        <authorList>
            <person name="Zhirakovskaya E."/>
        </authorList>
    </citation>
    <scope>NUCLEOTIDE SEQUENCE</scope>
</reference>